<name>A0A251SKF6_HELAN</name>
<dbReference type="Gramene" id="mRNA:HanXRQr2_Chr14g0656491">
    <property type="protein sequence ID" value="mRNA:HanXRQr2_Chr14g0656491"/>
    <property type="gene ID" value="HanXRQr2_Chr14g0656491"/>
</dbReference>
<gene>
    <name evidence="2" type="ORF">HannXRQ_Chr14g0452751</name>
    <name evidence="1" type="ORF">HanXRQr2_Chr14g0656491</name>
</gene>
<dbReference type="Proteomes" id="UP000215914">
    <property type="component" value="Chromosome 14"/>
</dbReference>
<dbReference type="EMBL" id="CM007903">
    <property type="protein sequence ID" value="OTF99088.1"/>
    <property type="molecule type" value="Genomic_DNA"/>
</dbReference>
<keyword evidence="3" id="KW-1185">Reference proteome</keyword>
<reference evidence="1" key="3">
    <citation type="submission" date="2020-06" db="EMBL/GenBank/DDBJ databases">
        <title>Helianthus annuus Genome sequencing and assembly Release 2.</title>
        <authorList>
            <person name="Gouzy J."/>
            <person name="Langlade N."/>
            <person name="Munos S."/>
        </authorList>
    </citation>
    <scope>NUCLEOTIDE SEQUENCE</scope>
    <source>
        <tissue evidence="1">Leaves</tissue>
    </source>
</reference>
<dbReference type="AlphaFoldDB" id="A0A251SKF6"/>
<organism evidence="2 3">
    <name type="scientific">Helianthus annuus</name>
    <name type="common">Common sunflower</name>
    <dbReference type="NCBI Taxonomy" id="4232"/>
    <lineage>
        <taxon>Eukaryota</taxon>
        <taxon>Viridiplantae</taxon>
        <taxon>Streptophyta</taxon>
        <taxon>Embryophyta</taxon>
        <taxon>Tracheophyta</taxon>
        <taxon>Spermatophyta</taxon>
        <taxon>Magnoliopsida</taxon>
        <taxon>eudicotyledons</taxon>
        <taxon>Gunneridae</taxon>
        <taxon>Pentapetalae</taxon>
        <taxon>asterids</taxon>
        <taxon>campanulids</taxon>
        <taxon>Asterales</taxon>
        <taxon>Asteraceae</taxon>
        <taxon>Asteroideae</taxon>
        <taxon>Heliantheae alliance</taxon>
        <taxon>Heliantheae</taxon>
        <taxon>Helianthus</taxon>
    </lineage>
</organism>
<reference evidence="2" key="2">
    <citation type="submission" date="2017-02" db="EMBL/GenBank/DDBJ databases">
        <title>Sunflower complete genome.</title>
        <authorList>
            <person name="Langlade N."/>
            <person name="Munos S."/>
        </authorList>
    </citation>
    <scope>NUCLEOTIDE SEQUENCE [LARGE SCALE GENOMIC DNA]</scope>
    <source>
        <tissue evidence="2">Leaves</tissue>
    </source>
</reference>
<dbReference type="InParanoid" id="A0A251SKF6"/>
<evidence type="ECO:0000313" key="2">
    <source>
        <dbReference type="EMBL" id="OTF99088.1"/>
    </source>
</evidence>
<proteinExistence type="predicted"/>
<sequence length="75" mass="8610">MERWTVKLKMMIEFSPHPTIFKIKSMLQLCTSFLLQCSVTRSTQAASGIPLCQVHTAFSLHTAACESPVYQYWKK</sequence>
<dbReference type="EMBL" id="MNCJ02000329">
    <property type="protein sequence ID" value="KAF5770172.1"/>
    <property type="molecule type" value="Genomic_DNA"/>
</dbReference>
<protein>
    <submittedName>
        <fullName evidence="2">Uncharacterized protein</fullName>
    </submittedName>
</protein>
<reference evidence="1 3" key="1">
    <citation type="journal article" date="2017" name="Nature">
        <title>The sunflower genome provides insights into oil metabolism, flowering and Asterid evolution.</title>
        <authorList>
            <person name="Badouin H."/>
            <person name="Gouzy J."/>
            <person name="Grassa C.J."/>
            <person name="Murat F."/>
            <person name="Staton S.E."/>
            <person name="Cottret L."/>
            <person name="Lelandais-Briere C."/>
            <person name="Owens G.L."/>
            <person name="Carrere S."/>
            <person name="Mayjonade B."/>
            <person name="Legrand L."/>
            <person name="Gill N."/>
            <person name="Kane N.C."/>
            <person name="Bowers J.E."/>
            <person name="Hubner S."/>
            <person name="Bellec A."/>
            <person name="Berard A."/>
            <person name="Berges H."/>
            <person name="Blanchet N."/>
            <person name="Boniface M.C."/>
            <person name="Brunel D."/>
            <person name="Catrice O."/>
            <person name="Chaidir N."/>
            <person name="Claudel C."/>
            <person name="Donnadieu C."/>
            <person name="Faraut T."/>
            <person name="Fievet G."/>
            <person name="Helmstetter N."/>
            <person name="King M."/>
            <person name="Knapp S.J."/>
            <person name="Lai Z."/>
            <person name="Le Paslier M.C."/>
            <person name="Lippi Y."/>
            <person name="Lorenzon L."/>
            <person name="Mandel J.R."/>
            <person name="Marage G."/>
            <person name="Marchand G."/>
            <person name="Marquand E."/>
            <person name="Bret-Mestries E."/>
            <person name="Morien E."/>
            <person name="Nambeesan S."/>
            <person name="Nguyen T."/>
            <person name="Pegot-Espagnet P."/>
            <person name="Pouilly N."/>
            <person name="Raftis F."/>
            <person name="Sallet E."/>
            <person name="Schiex T."/>
            <person name="Thomas J."/>
            <person name="Vandecasteele C."/>
            <person name="Vares D."/>
            <person name="Vear F."/>
            <person name="Vautrin S."/>
            <person name="Crespi M."/>
            <person name="Mangin B."/>
            <person name="Burke J.M."/>
            <person name="Salse J."/>
            <person name="Munos S."/>
            <person name="Vincourt P."/>
            <person name="Rieseberg L.H."/>
            <person name="Langlade N.B."/>
        </authorList>
    </citation>
    <scope>NUCLEOTIDE SEQUENCE [LARGE SCALE GENOMIC DNA]</scope>
    <source>
        <strain evidence="3">cv. SF193</strain>
        <tissue evidence="1">Leaves</tissue>
    </source>
</reference>
<accession>A0A251SKF6</accession>
<evidence type="ECO:0000313" key="1">
    <source>
        <dbReference type="EMBL" id="KAF5770172.1"/>
    </source>
</evidence>
<evidence type="ECO:0000313" key="3">
    <source>
        <dbReference type="Proteomes" id="UP000215914"/>
    </source>
</evidence>